<evidence type="ECO:0000259" key="6">
    <source>
        <dbReference type="Pfam" id="PF00108"/>
    </source>
</evidence>
<dbReference type="InterPro" id="IPR020615">
    <property type="entry name" value="Thiolase_acyl_enz_int_AS"/>
</dbReference>
<feature type="domain" description="Thiolase N-terminal" evidence="6">
    <location>
        <begin position="2"/>
        <end position="214"/>
    </location>
</feature>
<evidence type="ECO:0000256" key="1">
    <source>
        <dbReference type="ARBA" id="ARBA00010982"/>
    </source>
</evidence>
<accession>A0A538TBX1</accession>
<gene>
    <name evidence="8" type="ORF">E6K78_13090</name>
</gene>
<dbReference type="Gene3D" id="3.40.47.10">
    <property type="match status" value="1"/>
</dbReference>
<dbReference type="PANTHER" id="PTHR18919">
    <property type="entry name" value="ACETYL-COA C-ACYLTRANSFERASE"/>
    <property type="match status" value="1"/>
</dbReference>
<dbReference type="InterPro" id="IPR016039">
    <property type="entry name" value="Thiolase-like"/>
</dbReference>
<dbReference type="AlphaFoldDB" id="A0A538TBX1"/>
<proteinExistence type="inferred from homology"/>
<dbReference type="PROSITE" id="PS00098">
    <property type="entry name" value="THIOLASE_1"/>
    <property type="match status" value="1"/>
</dbReference>
<dbReference type="Pfam" id="PF02803">
    <property type="entry name" value="Thiolase_C"/>
    <property type="match status" value="1"/>
</dbReference>
<comment type="caution">
    <text evidence="8">The sequence shown here is derived from an EMBL/GenBank/DDBJ whole genome shotgun (WGS) entry which is preliminary data.</text>
</comment>
<evidence type="ECO:0000256" key="4">
    <source>
        <dbReference type="PIRSR" id="PIRSR000429-1"/>
    </source>
</evidence>
<evidence type="ECO:0000313" key="8">
    <source>
        <dbReference type="EMBL" id="TMQ61143.1"/>
    </source>
</evidence>
<dbReference type="FunFam" id="3.40.47.10:FF:000010">
    <property type="entry name" value="Acetyl-CoA acetyltransferase (Thiolase)"/>
    <property type="match status" value="1"/>
</dbReference>
<evidence type="ECO:0000256" key="5">
    <source>
        <dbReference type="RuleBase" id="RU003557"/>
    </source>
</evidence>
<feature type="active site" description="Proton acceptor" evidence="4">
    <location>
        <position position="331"/>
    </location>
</feature>
<keyword evidence="2 5" id="KW-0808">Transferase</keyword>
<comment type="similarity">
    <text evidence="1 5">Belongs to the thiolase-like superfamily. Thiolase family.</text>
</comment>
<dbReference type="InterPro" id="IPR020617">
    <property type="entry name" value="Thiolase_C"/>
</dbReference>
<feature type="non-terminal residue" evidence="8">
    <location>
        <position position="1"/>
    </location>
</feature>
<dbReference type="EMBL" id="VBOY01000189">
    <property type="protein sequence ID" value="TMQ61143.1"/>
    <property type="molecule type" value="Genomic_DNA"/>
</dbReference>
<evidence type="ECO:0000259" key="7">
    <source>
        <dbReference type="Pfam" id="PF02803"/>
    </source>
</evidence>
<evidence type="ECO:0000256" key="2">
    <source>
        <dbReference type="ARBA" id="ARBA00022679"/>
    </source>
</evidence>
<dbReference type="InterPro" id="IPR002155">
    <property type="entry name" value="Thiolase"/>
</dbReference>
<feature type="active site" description="Proton acceptor" evidence="4">
    <location>
        <position position="301"/>
    </location>
</feature>
<sequence>EAVFGCARQAGAGPNIARQISFRAGLGAEKPAYTVNQACASGLRAIIAAASAITLGDADLVLAGGTESMSRLPFYLEGARWGYRLGHHQVVDGMYRDGFLDPLCNQVMGETAENLADRYGIPREEQDLWALESQQRCEAARRKGLFRDEIVAVEAPARKGAGSVLVSADEHPREGVTLGSLAGLPAVFRAGGTVTAGNSSGITDGAAALLVASAERAAALGIEAWGRIAGWSVTGVDPAVMGIGPVPAVLRLEEKTGVRLADVDLVELNEAFAAQVIACDRDLRFDHSRLNVNGGAIALGHPIGCSAARIVVTLLHEMRRRGASRGLATLCVSGGMGAALLIERF</sequence>
<dbReference type="Pfam" id="PF00108">
    <property type="entry name" value="Thiolase_N"/>
    <property type="match status" value="1"/>
</dbReference>
<dbReference type="InterPro" id="IPR020616">
    <property type="entry name" value="Thiolase_N"/>
</dbReference>
<evidence type="ECO:0000256" key="3">
    <source>
        <dbReference type="ARBA" id="ARBA00023315"/>
    </source>
</evidence>
<keyword evidence="3 5" id="KW-0012">Acyltransferase</keyword>
<dbReference type="PANTHER" id="PTHR18919:SF107">
    <property type="entry name" value="ACETYL-COA ACETYLTRANSFERASE, CYTOSOLIC"/>
    <property type="match status" value="1"/>
</dbReference>
<feature type="active site" description="Acyl-thioester intermediate" evidence="4">
    <location>
        <position position="39"/>
    </location>
</feature>
<evidence type="ECO:0000313" key="9">
    <source>
        <dbReference type="Proteomes" id="UP000316609"/>
    </source>
</evidence>
<dbReference type="PIRSF" id="PIRSF000429">
    <property type="entry name" value="Ac-CoA_Ac_transf"/>
    <property type="match status" value="1"/>
</dbReference>
<protein>
    <submittedName>
        <fullName evidence="8">Thiolase family protein</fullName>
    </submittedName>
</protein>
<organism evidence="8 9">
    <name type="scientific">Eiseniibacteriota bacterium</name>
    <dbReference type="NCBI Taxonomy" id="2212470"/>
    <lineage>
        <taxon>Bacteria</taxon>
        <taxon>Candidatus Eiseniibacteriota</taxon>
    </lineage>
</organism>
<dbReference type="SUPFAM" id="SSF53901">
    <property type="entry name" value="Thiolase-like"/>
    <property type="match status" value="2"/>
</dbReference>
<reference evidence="8 9" key="1">
    <citation type="journal article" date="2019" name="Nat. Microbiol.">
        <title>Mediterranean grassland soil C-N compound turnover is dependent on rainfall and depth, and is mediated by genomically divergent microorganisms.</title>
        <authorList>
            <person name="Diamond S."/>
            <person name="Andeer P.F."/>
            <person name="Li Z."/>
            <person name="Crits-Christoph A."/>
            <person name="Burstein D."/>
            <person name="Anantharaman K."/>
            <person name="Lane K.R."/>
            <person name="Thomas B.C."/>
            <person name="Pan C."/>
            <person name="Northen T.R."/>
            <person name="Banfield J.F."/>
        </authorList>
    </citation>
    <scope>NUCLEOTIDE SEQUENCE [LARGE SCALE GENOMIC DNA]</scope>
    <source>
        <strain evidence="8">WS_8</strain>
    </source>
</reference>
<name>A0A538TBX1_UNCEI</name>
<dbReference type="NCBIfam" id="TIGR01930">
    <property type="entry name" value="AcCoA-C-Actrans"/>
    <property type="match status" value="1"/>
</dbReference>
<dbReference type="GO" id="GO:0003988">
    <property type="term" value="F:acetyl-CoA C-acyltransferase activity"/>
    <property type="evidence" value="ECO:0007669"/>
    <property type="project" value="UniProtKB-ARBA"/>
</dbReference>
<feature type="domain" description="Thiolase C-terminal" evidence="7">
    <location>
        <begin position="225"/>
        <end position="344"/>
    </location>
</feature>
<dbReference type="Proteomes" id="UP000316609">
    <property type="component" value="Unassembled WGS sequence"/>
</dbReference>
<dbReference type="CDD" id="cd00751">
    <property type="entry name" value="thiolase"/>
    <property type="match status" value="1"/>
</dbReference>